<dbReference type="GeneID" id="39745137"/>
<keyword evidence="1" id="KW-1133">Transmembrane helix</keyword>
<dbReference type="Proteomes" id="UP000195521">
    <property type="component" value="Unassembled WGS sequence"/>
</dbReference>
<dbReference type="EMBL" id="BDQF01000239">
    <property type="protein sequence ID" value="GAW84329.1"/>
    <property type="molecule type" value="Genomic_DNA"/>
</dbReference>
<feature type="transmembrane region" description="Helical" evidence="1">
    <location>
        <begin position="323"/>
        <end position="344"/>
    </location>
</feature>
<protein>
    <recommendedName>
        <fullName evidence="4">Variable surface protein</fullName>
    </recommendedName>
</protein>
<evidence type="ECO:0000313" key="2">
    <source>
        <dbReference type="EMBL" id="GAW84329.1"/>
    </source>
</evidence>
<organism evidence="2 3">
    <name type="scientific">Plasmodium gonderi</name>
    <dbReference type="NCBI Taxonomy" id="77519"/>
    <lineage>
        <taxon>Eukaryota</taxon>
        <taxon>Sar</taxon>
        <taxon>Alveolata</taxon>
        <taxon>Apicomplexa</taxon>
        <taxon>Aconoidasida</taxon>
        <taxon>Haemosporida</taxon>
        <taxon>Plasmodiidae</taxon>
        <taxon>Plasmodium</taxon>
        <taxon>Plasmodium (Plasmodium)</taxon>
    </lineage>
</organism>
<sequence>MEGNKETVIFTRILIFILLTWPCLYLNKSSTFETSLDNTCNNRKMLYIRNERSLAKNDFPKKRENKDLREPLSLQKEHTNLKNKSENIPMNKTNEVCRKNGIPLNNNGLKAFLSYHNGNMKFMNEAEYMPLNKKVDGCRTNDNPHNNRGLKGTLSYNKENMGLKNEEGNNPLNIKDERCSKNGNSHHNKNLNVSLSCNKEEITLKNNSKNITTNKEIEKYAKSSLLCDKKGLNEATTKYKKLKCIDNYFEKKIFSHLEKLYKHKEHDNIMNKNSKRSSFRMKCVCGFLFPGIVLVGAIIYIFFGALPRFGSNGISSMSSIDNLYAIPFVAILAIYLAAVIYIIIKVVKYKRLKSTKRYI</sequence>
<reference evidence="3" key="1">
    <citation type="submission" date="2017-04" db="EMBL/GenBank/DDBJ databases">
        <title>Plasmodium gonderi genome.</title>
        <authorList>
            <person name="Arisue N."/>
            <person name="Honma H."/>
            <person name="Kawai S."/>
            <person name="Tougan T."/>
            <person name="Tanabe K."/>
            <person name="Horii T."/>
        </authorList>
    </citation>
    <scope>NUCLEOTIDE SEQUENCE [LARGE SCALE GENOMIC DNA]</scope>
    <source>
        <strain evidence="3">ATCC 30045</strain>
    </source>
</reference>
<name>A0A1Y1JPG4_PLAGO</name>
<accession>A0A1Y1JPG4</accession>
<dbReference type="Pfam" id="PF12420">
    <property type="entry name" value="DUF3671"/>
    <property type="match status" value="2"/>
</dbReference>
<evidence type="ECO:0000256" key="1">
    <source>
        <dbReference type="SAM" id="Phobius"/>
    </source>
</evidence>
<feature type="transmembrane region" description="Helical" evidence="1">
    <location>
        <begin position="283"/>
        <end position="303"/>
    </location>
</feature>
<keyword evidence="3" id="KW-1185">Reference proteome</keyword>
<evidence type="ECO:0000313" key="3">
    <source>
        <dbReference type="Proteomes" id="UP000195521"/>
    </source>
</evidence>
<keyword evidence="1" id="KW-0472">Membrane</keyword>
<keyword evidence="1" id="KW-0812">Transmembrane</keyword>
<feature type="transmembrane region" description="Helical" evidence="1">
    <location>
        <begin position="6"/>
        <end position="26"/>
    </location>
</feature>
<dbReference type="AlphaFoldDB" id="A0A1Y1JPG4"/>
<dbReference type="RefSeq" id="XP_028546918.1">
    <property type="nucleotide sequence ID" value="XM_028691117.1"/>
</dbReference>
<comment type="caution">
    <text evidence="2">The sequence shown here is derived from an EMBL/GenBank/DDBJ whole genome shotgun (WGS) entry which is preliminary data.</text>
</comment>
<proteinExistence type="predicted"/>
<gene>
    <name evidence="2" type="ORF">PGO_002370</name>
</gene>
<evidence type="ECO:0008006" key="4">
    <source>
        <dbReference type="Google" id="ProtNLM"/>
    </source>
</evidence>
<dbReference type="InterPro" id="IPR022139">
    <property type="entry name" value="Fam-L/Fam-M-like_plasmodium"/>
</dbReference>